<dbReference type="EMBL" id="WTPW01001241">
    <property type="protein sequence ID" value="KAF0447233.1"/>
    <property type="molecule type" value="Genomic_DNA"/>
</dbReference>
<sequence length="81" mass="9410">MISINESPLNFSENKENYDPDNKILSRAGSLGGNIWRQRRRTKVIQTPSRQIKRIKRVPLMEIFLDGSLDETKTIHQNNSN</sequence>
<dbReference type="OrthoDB" id="2346896at2759"/>
<evidence type="ECO:0000313" key="2">
    <source>
        <dbReference type="EMBL" id="KAF0447233.1"/>
    </source>
</evidence>
<organism evidence="2 3">
    <name type="scientific">Gigaspora margarita</name>
    <dbReference type="NCBI Taxonomy" id="4874"/>
    <lineage>
        <taxon>Eukaryota</taxon>
        <taxon>Fungi</taxon>
        <taxon>Fungi incertae sedis</taxon>
        <taxon>Mucoromycota</taxon>
        <taxon>Glomeromycotina</taxon>
        <taxon>Glomeromycetes</taxon>
        <taxon>Diversisporales</taxon>
        <taxon>Gigasporaceae</taxon>
        <taxon>Gigaspora</taxon>
    </lineage>
</organism>
<accession>A0A8H4A712</accession>
<keyword evidence="3" id="KW-1185">Reference proteome</keyword>
<gene>
    <name evidence="2" type="ORF">F8M41_002832</name>
</gene>
<evidence type="ECO:0000256" key="1">
    <source>
        <dbReference type="SAM" id="MobiDB-lite"/>
    </source>
</evidence>
<dbReference type="AlphaFoldDB" id="A0A8H4A712"/>
<evidence type="ECO:0000313" key="3">
    <source>
        <dbReference type="Proteomes" id="UP000439903"/>
    </source>
</evidence>
<feature type="region of interest" description="Disordered" evidence="1">
    <location>
        <begin position="1"/>
        <end position="20"/>
    </location>
</feature>
<name>A0A8H4A712_GIGMA</name>
<dbReference type="Proteomes" id="UP000439903">
    <property type="component" value="Unassembled WGS sequence"/>
</dbReference>
<feature type="compositionally biased region" description="Polar residues" evidence="1">
    <location>
        <begin position="1"/>
        <end position="12"/>
    </location>
</feature>
<protein>
    <submittedName>
        <fullName evidence="2">Uncharacterized protein</fullName>
    </submittedName>
</protein>
<reference evidence="2 3" key="1">
    <citation type="journal article" date="2019" name="Environ. Microbiol.">
        <title>At the nexus of three kingdoms: the genome of the mycorrhizal fungus Gigaspora margarita provides insights into plant, endobacterial and fungal interactions.</title>
        <authorList>
            <person name="Venice F."/>
            <person name="Ghignone S."/>
            <person name="Salvioli di Fossalunga A."/>
            <person name="Amselem J."/>
            <person name="Novero M."/>
            <person name="Xianan X."/>
            <person name="Sedzielewska Toro K."/>
            <person name="Morin E."/>
            <person name="Lipzen A."/>
            <person name="Grigoriev I.V."/>
            <person name="Henrissat B."/>
            <person name="Martin F.M."/>
            <person name="Bonfante P."/>
        </authorList>
    </citation>
    <scope>NUCLEOTIDE SEQUENCE [LARGE SCALE GENOMIC DNA]</scope>
    <source>
        <strain evidence="2 3">BEG34</strain>
    </source>
</reference>
<comment type="caution">
    <text evidence="2">The sequence shown here is derived from an EMBL/GenBank/DDBJ whole genome shotgun (WGS) entry which is preliminary data.</text>
</comment>
<proteinExistence type="predicted"/>